<keyword evidence="5 8" id="KW-0812">Transmembrane</keyword>
<dbReference type="RefSeq" id="WP_346055968.1">
    <property type="nucleotide sequence ID" value="NZ_BAABIB010000128.1"/>
</dbReference>
<evidence type="ECO:0000256" key="6">
    <source>
        <dbReference type="ARBA" id="ARBA00022989"/>
    </source>
</evidence>
<dbReference type="EMBL" id="BAABIB010000128">
    <property type="protein sequence ID" value="GAA4663240.1"/>
    <property type="molecule type" value="Genomic_DNA"/>
</dbReference>
<sequence>MVATLGLRRNPRALTVCLVALAVLLVVTAVGVTIGEYPLELGSLPELLTGGGARLARHILFDLRLPRAVTGCLAGACLGLAGAITQTVSRNPLAAPDILGVTGGASAAAVSVIVFGGGTYAVTSGLVAVGVPLAALVGGLLAATAVYGLSWRHGVDGYRLVLVGLGCAVILTALTSWLLVLASVNSAAQATVWLVGSISAVGWDQAVPLLVLSAVLVPAALTLPRTLAVTQLGDDAAVALGLRLQTARLGALGIAVGLTAAAVAAAGPVGFVALIVPQITLRLTGGSRPPLVASALGGAVLVQAADLAGRTLFGWEVPVGLITAVLGAPYLIRLLLRRTRER</sequence>
<dbReference type="SUPFAM" id="SSF81345">
    <property type="entry name" value="ABC transporter involved in vitamin B12 uptake, BtuC"/>
    <property type="match status" value="1"/>
</dbReference>
<dbReference type="InterPro" id="IPR000522">
    <property type="entry name" value="ABC_transptr_permease_BtuC"/>
</dbReference>
<dbReference type="Proteomes" id="UP001500192">
    <property type="component" value="Unassembled WGS sequence"/>
</dbReference>
<feature type="transmembrane region" description="Helical" evidence="8">
    <location>
        <begin position="249"/>
        <end position="276"/>
    </location>
</feature>
<keyword evidence="10" id="KW-1185">Reference proteome</keyword>
<dbReference type="Pfam" id="PF01032">
    <property type="entry name" value="FecCD"/>
    <property type="match status" value="1"/>
</dbReference>
<keyword evidence="4" id="KW-1003">Cell membrane</keyword>
<accession>A0ABP8VG99</accession>
<proteinExistence type="inferred from homology"/>
<organism evidence="9 10">
    <name type="scientific">Amycolatopsis dongchuanensis</name>
    <dbReference type="NCBI Taxonomy" id="1070866"/>
    <lineage>
        <taxon>Bacteria</taxon>
        <taxon>Bacillati</taxon>
        <taxon>Actinomycetota</taxon>
        <taxon>Actinomycetes</taxon>
        <taxon>Pseudonocardiales</taxon>
        <taxon>Pseudonocardiaceae</taxon>
        <taxon>Amycolatopsis</taxon>
    </lineage>
</organism>
<evidence type="ECO:0000256" key="5">
    <source>
        <dbReference type="ARBA" id="ARBA00022692"/>
    </source>
</evidence>
<dbReference type="InterPro" id="IPR037294">
    <property type="entry name" value="ABC_BtuC-like"/>
</dbReference>
<feature type="transmembrane region" description="Helical" evidence="8">
    <location>
        <begin position="317"/>
        <end position="336"/>
    </location>
</feature>
<feature type="transmembrane region" description="Helical" evidence="8">
    <location>
        <begin position="160"/>
        <end position="180"/>
    </location>
</feature>
<keyword evidence="7 8" id="KW-0472">Membrane</keyword>
<evidence type="ECO:0000256" key="1">
    <source>
        <dbReference type="ARBA" id="ARBA00004651"/>
    </source>
</evidence>
<evidence type="ECO:0000256" key="7">
    <source>
        <dbReference type="ARBA" id="ARBA00023136"/>
    </source>
</evidence>
<evidence type="ECO:0000256" key="4">
    <source>
        <dbReference type="ARBA" id="ARBA00022475"/>
    </source>
</evidence>
<comment type="similarity">
    <text evidence="2">Belongs to the binding-protein-dependent transport system permease family. FecCD subfamily.</text>
</comment>
<evidence type="ECO:0000313" key="9">
    <source>
        <dbReference type="EMBL" id="GAA4663240.1"/>
    </source>
</evidence>
<evidence type="ECO:0000313" key="10">
    <source>
        <dbReference type="Proteomes" id="UP001500192"/>
    </source>
</evidence>
<feature type="transmembrane region" description="Helical" evidence="8">
    <location>
        <begin position="210"/>
        <end position="229"/>
    </location>
</feature>
<protein>
    <submittedName>
        <fullName evidence="9">Iron chelate uptake ABC transporter family permease subunit</fullName>
    </submittedName>
</protein>
<comment type="subcellular location">
    <subcellularLocation>
        <location evidence="1">Cell membrane</location>
        <topology evidence="1">Multi-pass membrane protein</topology>
    </subcellularLocation>
</comment>
<comment type="caution">
    <text evidence="9">The sequence shown here is derived from an EMBL/GenBank/DDBJ whole genome shotgun (WGS) entry which is preliminary data.</text>
</comment>
<dbReference type="PANTHER" id="PTHR30472">
    <property type="entry name" value="FERRIC ENTEROBACTIN TRANSPORT SYSTEM PERMEASE PROTEIN"/>
    <property type="match status" value="1"/>
</dbReference>
<keyword evidence="6 8" id="KW-1133">Transmembrane helix</keyword>
<keyword evidence="3" id="KW-0813">Transport</keyword>
<feature type="transmembrane region" description="Helical" evidence="8">
    <location>
        <begin position="126"/>
        <end position="148"/>
    </location>
</feature>
<feature type="transmembrane region" description="Helical" evidence="8">
    <location>
        <begin position="68"/>
        <end position="86"/>
    </location>
</feature>
<gene>
    <name evidence="9" type="ORF">GCM10023214_64860</name>
</gene>
<dbReference type="CDD" id="cd06550">
    <property type="entry name" value="TM_ABC_iron-siderophores_like"/>
    <property type="match status" value="1"/>
</dbReference>
<evidence type="ECO:0000256" key="3">
    <source>
        <dbReference type="ARBA" id="ARBA00022448"/>
    </source>
</evidence>
<feature type="transmembrane region" description="Helical" evidence="8">
    <location>
        <begin position="98"/>
        <end position="120"/>
    </location>
</feature>
<reference evidence="10" key="1">
    <citation type="journal article" date="2019" name="Int. J. Syst. Evol. Microbiol.">
        <title>The Global Catalogue of Microorganisms (GCM) 10K type strain sequencing project: providing services to taxonomists for standard genome sequencing and annotation.</title>
        <authorList>
            <consortium name="The Broad Institute Genomics Platform"/>
            <consortium name="The Broad Institute Genome Sequencing Center for Infectious Disease"/>
            <person name="Wu L."/>
            <person name="Ma J."/>
        </authorList>
    </citation>
    <scope>NUCLEOTIDE SEQUENCE [LARGE SCALE GENOMIC DNA]</scope>
    <source>
        <strain evidence="10">JCM 18054</strain>
    </source>
</reference>
<name>A0ABP8VG99_9PSEU</name>
<dbReference type="Gene3D" id="1.10.3470.10">
    <property type="entry name" value="ABC transporter involved in vitamin B12 uptake, BtuC"/>
    <property type="match status" value="1"/>
</dbReference>
<evidence type="ECO:0000256" key="8">
    <source>
        <dbReference type="SAM" id="Phobius"/>
    </source>
</evidence>
<evidence type="ECO:0000256" key="2">
    <source>
        <dbReference type="ARBA" id="ARBA00007935"/>
    </source>
</evidence>
<dbReference type="PANTHER" id="PTHR30472:SF24">
    <property type="entry name" value="FERRIC ENTEROBACTIN TRANSPORT SYSTEM PERMEASE PROTEIN FEPG"/>
    <property type="match status" value="1"/>
</dbReference>